<feature type="domain" description="FYVE-type" evidence="6">
    <location>
        <begin position="271"/>
        <end position="337"/>
    </location>
</feature>
<dbReference type="Proteomes" id="UP000243217">
    <property type="component" value="Unassembled WGS sequence"/>
</dbReference>
<organism evidence="7 8">
    <name type="scientific">Thraustotheca clavata</name>
    <dbReference type="NCBI Taxonomy" id="74557"/>
    <lineage>
        <taxon>Eukaryota</taxon>
        <taxon>Sar</taxon>
        <taxon>Stramenopiles</taxon>
        <taxon>Oomycota</taxon>
        <taxon>Saprolegniomycetes</taxon>
        <taxon>Saprolegniales</taxon>
        <taxon>Achlyaceae</taxon>
        <taxon>Thraustotheca</taxon>
    </lineage>
</organism>
<sequence length="520" mass="58345">MMDIGFVGNAQRVDKIFGEQMQSMRPKQLHPNTEARLVDFMQKRTADFVKLILDPSASKLKFIREKRGVGLFEGVNHKQQYMVKAVTTVNASVEDVLNNFQMSNTWDIDATMHKFFDMYANKAATVANASCRPIHVHWMSLNTEKIESRDVVFASQSQFYEHADEGLYPLPLNSQAEATAGSLVWESVDLAKEIPLLRHTTTGCTRYFFRHCGFFVEQTNEVEVSKVSFALSLDNEAGSVGGSKWMHQLALSLENLARALRRIELIPKERWVHRDHCGLCQKTFRAFRRRHHCRLCGECICGDCSKTMQLDSPVVDHGQLIEISQLRSCIKCFDSNSNSSQRSQSSASEFSKSFDEPRPLGRSTTISSSSNITQSLSSERSYMYSETKLKTVDSHSVSAHDLNALDDLLGTSVDSMNIKSVTESTTRSSREFVNTNRVPAKTSPVVETEHESRSSNHSEVYVLDDDNGFDISAPTKRPVTTSSSSESEIPVQPTSDFVVFDTNEPLKVSAATSDMIKLKL</sequence>
<dbReference type="InterPro" id="IPR017455">
    <property type="entry name" value="Znf_FYVE-rel"/>
</dbReference>
<proteinExistence type="predicted"/>
<dbReference type="PANTHER" id="PTHR43102">
    <property type="entry name" value="SLR1143 PROTEIN"/>
    <property type="match status" value="1"/>
</dbReference>
<dbReference type="EMBL" id="JNBS01002856">
    <property type="protein sequence ID" value="OQR89112.1"/>
    <property type="molecule type" value="Genomic_DNA"/>
</dbReference>
<keyword evidence="3" id="KW-0862">Zinc</keyword>
<evidence type="ECO:0000313" key="8">
    <source>
        <dbReference type="Proteomes" id="UP000243217"/>
    </source>
</evidence>
<dbReference type="PROSITE" id="PS50178">
    <property type="entry name" value="ZF_FYVE"/>
    <property type="match status" value="1"/>
</dbReference>
<dbReference type="PANTHER" id="PTHR43102:SF2">
    <property type="entry name" value="GAF DOMAIN-CONTAINING PROTEIN"/>
    <property type="match status" value="1"/>
</dbReference>
<keyword evidence="8" id="KW-1185">Reference proteome</keyword>
<evidence type="ECO:0000256" key="1">
    <source>
        <dbReference type="ARBA" id="ARBA00022723"/>
    </source>
</evidence>
<gene>
    <name evidence="7" type="ORF">THRCLA_22744</name>
</gene>
<dbReference type="SMART" id="SM00064">
    <property type="entry name" value="FYVE"/>
    <property type="match status" value="1"/>
</dbReference>
<evidence type="ECO:0000256" key="4">
    <source>
        <dbReference type="PROSITE-ProRule" id="PRU00091"/>
    </source>
</evidence>
<dbReference type="GO" id="GO:0008270">
    <property type="term" value="F:zinc ion binding"/>
    <property type="evidence" value="ECO:0007669"/>
    <property type="project" value="UniProtKB-KW"/>
</dbReference>
<dbReference type="STRING" id="74557.A0A1V9YTL7"/>
<dbReference type="InterPro" id="IPR000306">
    <property type="entry name" value="Znf_FYVE"/>
</dbReference>
<evidence type="ECO:0000256" key="2">
    <source>
        <dbReference type="ARBA" id="ARBA00022771"/>
    </source>
</evidence>
<evidence type="ECO:0000313" key="7">
    <source>
        <dbReference type="EMBL" id="OQR89112.1"/>
    </source>
</evidence>
<comment type="caution">
    <text evidence="7">The sequence shown here is derived from an EMBL/GenBank/DDBJ whole genome shotgun (WGS) entry which is preliminary data.</text>
</comment>
<feature type="compositionally biased region" description="Low complexity" evidence="5">
    <location>
        <begin position="363"/>
        <end position="372"/>
    </location>
</feature>
<dbReference type="InterPro" id="IPR013083">
    <property type="entry name" value="Znf_RING/FYVE/PHD"/>
</dbReference>
<feature type="region of interest" description="Disordered" evidence="5">
    <location>
        <begin position="335"/>
        <end position="372"/>
    </location>
</feature>
<evidence type="ECO:0000259" key="6">
    <source>
        <dbReference type="PROSITE" id="PS50178"/>
    </source>
</evidence>
<reference evidence="7 8" key="1">
    <citation type="journal article" date="2014" name="Genome Biol. Evol.">
        <title>The secreted proteins of Achlya hypogyna and Thraustotheca clavata identify the ancestral oomycete secretome and reveal gene acquisitions by horizontal gene transfer.</title>
        <authorList>
            <person name="Misner I."/>
            <person name="Blouin N."/>
            <person name="Leonard G."/>
            <person name="Richards T.A."/>
            <person name="Lane C.E."/>
        </authorList>
    </citation>
    <scope>NUCLEOTIDE SEQUENCE [LARGE SCALE GENOMIC DNA]</scope>
    <source>
        <strain evidence="7 8">ATCC 34112</strain>
    </source>
</reference>
<protein>
    <recommendedName>
        <fullName evidence="6">FYVE-type domain-containing protein</fullName>
    </recommendedName>
</protein>
<dbReference type="Gene3D" id="3.30.40.10">
    <property type="entry name" value="Zinc/RING finger domain, C3HC4 (zinc finger)"/>
    <property type="match status" value="1"/>
</dbReference>
<keyword evidence="2 4" id="KW-0863">Zinc-finger</keyword>
<feature type="compositionally biased region" description="Low complexity" evidence="5">
    <location>
        <begin position="335"/>
        <end position="351"/>
    </location>
</feature>
<feature type="region of interest" description="Disordered" evidence="5">
    <location>
        <begin position="465"/>
        <end position="491"/>
    </location>
</feature>
<dbReference type="SUPFAM" id="SSF57903">
    <property type="entry name" value="FYVE/PHD zinc finger"/>
    <property type="match status" value="1"/>
</dbReference>
<dbReference type="InterPro" id="IPR011011">
    <property type="entry name" value="Znf_FYVE_PHD"/>
</dbReference>
<keyword evidence="1" id="KW-0479">Metal-binding</keyword>
<feature type="compositionally biased region" description="Polar residues" evidence="5">
    <location>
        <begin position="478"/>
        <end position="491"/>
    </location>
</feature>
<evidence type="ECO:0000256" key="5">
    <source>
        <dbReference type="SAM" id="MobiDB-lite"/>
    </source>
</evidence>
<dbReference type="OrthoDB" id="63070at2759"/>
<evidence type="ECO:0000256" key="3">
    <source>
        <dbReference type="ARBA" id="ARBA00022833"/>
    </source>
</evidence>
<accession>A0A1V9YTL7</accession>
<dbReference type="AlphaFoldDB" id="A0A1V9YTL7"/>
<name>A0A1V9YTL7_9STRA</name>
<dbReference type="Pfam" id="PF01363">
    <property type="entry name" value="FYVE"/>
    <property type="match status" value="1"/>
</dbReference>